<dbReference type="InterPro" id="IPR000276">
    <property type="entry name" value="GPCR_Rhodpsn"/>
</dbReference>
<evidence type="ECO:0000256" key="10">
    <source>
        <dbReference type="RuleBase" id="RU000688"/>
    </source>
</evidence>
<evidence type="ECO:0000256" key="7">
    <source>
        <dbReference type="ARBA" id="ARBA00023136"/>
    </source>
</evidence>
<feature type="transmembrane region" description="Helical" evidence="11">
    <location>
        <begin position="245"/>
        <end position="265"/>
    </location>
</feature>
<keyword evidence="3" id="KW-1003">Cell membrane</keyword>
<dbReference type="FunFam" id="1.20.1070.10:FF:000312">
    <property type="entry name" value="protein trapped in endoderm-1"/>
    <property type="match status" value="1"/>
</dbReference>
<keyword evidence="7 11" id="KW-0472">Membrane</keyword>
<proteinExistence type="inferred from homology"/>
<feature type="transmembrane region" description="Helical" evidence="11">
    <location>
        <begin position="277"/>
        <end position="300"/>
    </location>
</feature>
<dbReference type="InterPro" id="IPR017452">
    <property type="entry name" value="GPCR_Rhodpsn_7TM"/>
</dbReference>
<evidence type="ECO:0000256" key="2">
    <source>
        <dbReference type="ARBA" id="ARBA00010663"/>
    </source>
</evidence>
<protein>
    <recommendedName>
        <fullName evidence="12">G-protein coupled receptors family 1 profile domain-containing protein</fullName>
    </recommendedName>
</protein>
<evidence type="ECO:0000256" key="8">
    <source>
        <dbReference type="ARBA" id="ARBA00023170"/>
    </source>
</evidence>
<keyword evidence="6 10" id="KW-0297">G-protein coupled receptor</keyword>
<evidence type="ECO:0000256" key="9">
    <source>
        <dbReference type="ARBA" id="ARBA00023224"/>
    </source>
</evidence>
<reference evidence="13" key="1">
    <citation type="submission" date="2022-01" db="EMBL/GenBank/DDBJ databases">
        <authorList>
            <person name="King R."/>
        </authorList>
    </citation>
    <scope>NUCLEOTIDE SEQUENCE</scope>
</reference>
<accession>A0A9N9TH80</accession>
<evidence type="ECO:0000313" key="13">
    <source>
        <dbReference type="EMBL" id="CAG9855358.1"/>
    </source>
</evidence>
<evidence type="ECO:0000313" key="14">
    <source>
        <dbReference type="Proteomes" id="UP001153712"/>
    </source>
</evidence>
<dbReference type="GO" id="GO:0005886">
    <property type="term" value="C:plasma membrane"/>
    <property type="evidence" value="ECO:0007669"/>
    <property type="project" value="UniProtKB-SubCell"/>
</dbReference>
<keyword evidence="14" id="KW-1185">Reference proteome</keyword>
<dbReference type="GO" id="GO:0004930">
    <property type="term" value="F:G protein-coupled receptor activity"/>
    <property type="evidence" value="ECO:0007669"/>
    <property type="project" value="UniProtKB-KW"/>
</dbReference>
<comment type="similarity">
    <text evidence="2 10">Belongs to the G-protein coupled receptor 1 family.</text>
</comment>
<keyword evidence="8 10" id="KW-0675">Receptor</keyword>
<evidence type="ECO:0000256" key="11">
    <source>
        <dbReference type="SAM" id="Phobius"/>
    </source>
</evidence>
<keyword evidence="5 11" id="KW-1133">Transmembrane helix</keyword>
<feature type="transmembrane region" description="Helical" evidence="11">
    <location>
        <begin position="27"/>
        <end position="52"/>
    </location>
</feature>
<feature type="transmembrane region" description="Helical" evidence="11">
    <location>
        <begin position="102"/>
        <end position="123"/>
    </location>
</feature>
<evidence type="ECO:0000259" key="12">
    <source>
        <dbReference type="PROSITE" id="PS50262"/>
    </source>
</evidence>
<dbReference type="PRINTS" id="PR00237">
    <property type="entry name" value="GPCRRHODOPSN"/>
</dbReference>
<dbReference type="SMART" id="SM01381">
    <property type="entry name" value="7TM_GPCR_Srsx"/>
    <property type="match status" value="1"/>
</dbReference>
<evidence type="ECO:0000256" key="3">
    <source>
        <dbReference type="ARBA" id="ARBA00022475"/>
    </source>
</evidence>
<dbReference type="EMBL" id="OU900103">
    <property type="protein sequence ID" value="CAG9855358.1"/>
    <property type="molecule type" value="Genomic_DNA"/>
</dbReference>
<dbReference type="Pfam" id="PF00001">
    <property type="entry name" value="7tm_1"/>
    <property type="match status" value="1"/>
</dbReference>
<organism evidence="13 14">
    <name type="scientific">Phyllotreta striolata</name>
    <name type="common">Striped flea beetle</name>
    <name type="synonym">Crioceris striolata</name>
    <dbReference type="NCBI Taxonomy" id="444603"/>
    <lineage>
        <taxon>Eukaryota</taxon>
        <taxon>Metazoa</taxon>
        <taxon>Ecdysozoa</taxon>
        <taxon>Arthropoda</taxon>
        <taxon>Hexapoda</taxon>
        <taxon>Insecta</taxon>
        <taxon>Pterygota</taxon>
        <taxon>Neoptera</taxon>
        <taxon>Endopterygota</taxon>
        <taxon>Coleoptera</taxon>
        <taxon>Polyphaga</taxon>
        <taxon>Cucujiformia</taxon>
        <taxon>Chrysomeloidea</taxon>
        <taxon>Chrysomelidae</taxon>
        <taxon>Galerucinae</taxon>
        <taxon>Alticini</taxon>
        <taxon>Phyllotreta</taxon>
    </lineage>
</organism>
<evidence type="ECO:0000256" key="6">
    <source>
        <dbReference type="ARBA" id="ARBA00023040"/>
    </source>
</evidence>
<evidence type="ECO:0000256" key="1">
    <source>
        <dbReference type="ARBA" id="ARBA00004651"/>
    </source>
</evidence>
<dbReference type="PROSITE" id="PS50262">
    <property type="entry name" value="G_PROTEIN_RECEP_F1_2"/>
    <property type="match status" value="1"/>
</dbReference>
<feature type="transmembrane region" description="Helical" evidence="11">
    <location>
        <begin position="64"/>
        <end position="90"/>
    </location>
</feature>
<name>A0A9N9TH80_PHYSR</name>
<dbReference type="CDD" id="cd15210">
    <property type="entry name" value="7tmA_GPR84-like"/>
    <property type="match status" value="1"/>
</dbReference>
<dbReference type="AlphaFoldDB" id="A0A9N9TH80"/>
<keyword evidence="9 10" id="KW-0807">Transducer</keyword>
<dbReference type="PANTHER" id="PTHR24228">
    <property type="entry name" value="B2 BRADYKININ RECEPTOR/ANGIOTENSIN II RECEPTOR"/>
    <property type="match status" value="1"/>
</dbReference>
<dbReference type="OrthoDB" id="6117944at2759"/>
<evidence type="ECO:0000256" key="4">
    <source>
        <dbReference type="ARBA" id="ARBA00022692"/>
    </source>
</evidence>
<dbReference type="Proteomes" id="UP001153712">
    <property type="component" value="Chromosome 10"/>
</dbReference>
<dbReference type="PROSITE" id="PS00237">
    <property type="entry name" value="G_PROTEIN_RECEP_F1_1"/>
    <property type="match status" value="1"/>
</dbReference>
<comment type="subcellular location">
    <subcellularLocation>
        <location evidence="1">Cell membrane</location>
        <topology evidence="1">Multi-pass membrane protein</topology>
    </subcellularLocation>
</comment>
<feature type="domain" description="G-protein coupled receptors family 1 profile" evidence="12">
    <location>
        <begin position="43"/>
        <end position="298"/>
    </location>
</feature>
<feature type="transmembrane region" description="Helical" evidence="11">
    <location>
        <begin position="192"/>
        <end position="217"/>
    </location>
</feature>
<feature type="transmembrane region" description="Helical" evidence="11">
    <location>
        <begin position="144"/>
        <end position="167"/>
    </location>
</feature>
<sequence length="346" mass="39024">MFETERGVMSSYYNGTAVVIYSREATILAAFCAILFCVVGVIGNLVTVIALVRCPKLRVHATTAFVLSLCLSDLIFCLINLPLTAARYIYQAWVFGDALCKLFPVLFYGNVAVSVLNMVAITLNRYVLISCQLYYNCLYSKISIWIQLVFIWVFAFLLMMPPLLGIWGQLGLNPSTFSCTILRKDDKSPKKMIFLIGFILPCVVIIAAYSCIYYSVVKSARKLKSHRQTGDKKTPSRRERDDSRLTKLMALIFLCFLICFLPLMLCNVLDDIDIKYPTLHVLASIAAWASSVINPFIYAASNRQYRKAYSKLFTMVKSSVAFSDSRHNSNNIRLDRSKPNNSATQS</sequence>
<dbReference type="PANTHER" id="PTHR24228:SF71">
    <property type="entry name" value="PROTEIN TRAPPED IN ENDODERM-1"/>
    <property type="match status" value="1"/>
</dbReference>
<evidence type="ECO:0000256" key="5">
    <source>
        <dbReference type="ARBA" id="ARBA00022989"/>
    </source>
</evidence>
<dbReference type="SUPFAM" id="SSF81321">
    <property type="entry name" value="Family A G protein-coupled receptor-like"/>
    <property type="match status" value="1"/>
</dbReference>
<gene>
    <name evidence="13" type="ORF">PHYEVI_LOCUS1809</name>
</gene>
<dbReference type="Gene3D" id="1.20.1070.10">
    <property type="entry name" value="Rhodopsin 7-helix transmembrane proteins"/>
    <property type="match status" value="1"/>
</dbReference>
<keyword evidence="4 10" id="KW-0812">Transmembrane</keyword>